<comment type="caution">
    <text evidence="2">The sequence shown here is derived from an EMBL/GenBank/DDBJ whole genome shotgun (WGS) entry which is preliminary data.</text>
</comment>
<evidence type="ECO:0000256" key="1">
    <source>
        <dbReference type="SAM" id="MobiDB-lite"/>
    </source>
</evidence>
<evidence type="ECO:0008006" key="4">
    <source>
        <dbReference type="Google" id="ProtNLM"/>
    </source>
</evidence>
<keyword evidence="3" id="KW-1185">Reference proteome</keyword>
<feature type="region of interest" description="Disordered" evidence="1">
    <location>
        <begin position="1"/>
        <end position="22"/>
    </location>
</feature>
<gene>
    <name evidence="2" type="ORF">GCM10009425_49020</name>
</gene>
<dbReference type="EMBL" id="BMNW01000044">
    <property type="protein sequence ID" value="GGM32753.1"/>
    <property type="molecule type" value="Genomic_DNA"/>
</dbReference>
<proteinExistence type="predicted"/>
<dbReference type="Proteomes" id="UP000616499">
    <property type="component" value="Unassembled WGS sequence"/>
</dbReference>
<sequence>MRHAFREQETPNSDPAKHSHNTHIGAHSVTEGMAAFNAQLPDKYRKDAVLAIEYLVTASPEAMHAKTREQQDQYFYDALEWLRSKHGVDQVIYAGIHRDETTPHMYAYVVPRDPDTGRLNCKKWLGGAKALNQMQTDFAELVGQRHGLKRGIEGSKAKHQRVSQFYAAIQQEPTHVDLKPEQLKPEVLKKGLFSSVYETPEAQAERLSKWVQKHYSPIVITASVAQQEARRAREMTKTAEGLGKRLEVATERLRGFDRIFEGLTTTDAKEVAKKAIELRKKREIEAEQKRRVDMLQTLVRTKAGAAYTFAKNAIEAMQGKFENWRRVDWAKVEEKAIHEAVNEHRQSMRSVVEAIMKYSPAQADKTSDQIKTIVAEVEARTSTLSQPTLRKNHGPSPSR</sequence>
<dbReference type="CDD" id="cd17242">
    <property type="entry name" value="MobM_relaxase"/>
    <property type="match status" value="1"/>
</dbReference>
<dbReference type="Gene3D" id="3.30.930.30">
    <property type="match status" value="1"/>
</dbReference>
<organism evidence="2 3">
    <name type="scientific">Pseudomonas asuensis</name>
    <dbReference type="NCBI Taxonomy" id="1825787"/>
    <lineage>
        <taxon>Bacteria</taxon>
        <taxon>Pseudomonadati</taxon>
        <taxon>Pseudomonadota</taxon>
        <taxon>Gammaproteobacteria</taxon>
        <taxon>Pseudomonadales</taxon>
        <taxon>Pseudomonadaceae</taxon>
        <taxon>Pseudomonas</taxon>
    </lineage>
</organism>
<reference evidence="3" key="1">
    <citation type="journal article" date="2019" name="Int. J. Syst. Evol. Microbiol.">
        <title>The Global Catalogue of Microorganisms (GCM) 10K type strain sequencing project: providing services to taxonomists for standard genome sequencing and annotation.</title>
        <authorList>
            <consortium name="The Broad Institute Genomics Platform"/>
            <consortium name="The Broad Institute Genome Sequencing Center for Infectious Disease"/>
            <person name="Wu L."/>
            <person name="Ma J."/>
        </authorList>
    </citation>
    <scope>NUCLEOTIDE SEQUENCE [LARGE SCALE GENOMIC DNA]</scope>
    <source>
        <strain evidence="3">JCM 13501</strain>
    </source>
</reference>
<dbReference type="InterPro" id="IPR001668">
    <property type="entry name" value="Mob_Pre"/>
</dbReference>
<evidence type="ECO:0000313" key="2">
    <source>
        <dbReference type="EMBL" id="GGM32753.1"/>
    </source>
</evidence>
<evidence type="ECO:0000313" key="3">
    <source>
        <dbReference type="Proteomes" id="UP000616499"/>
    </source>
</evidence>
<protein>
    <recommendedName>
        <fullName evidence="4">Plasmid recombination enzyme</fullName>
    </recommendedName>
</protein>
<dbReference type="Pfam" id="PF01076">
    <property type="entry name" value="Mob_Pre"/>
    <property type="match status" value="1"/>
</dbReference>
<name>A0ABQ2H3Q2_9PSED</name>
<accession>A0ABQ2H3Q2</accession>
<dbReference type="NCBIfam" id="NF041497">
    <property type="entry name" value="MobV"/>
    <property type="match status" value="1"/>
</dbReference>